<keyword evidence="4" id="KW-0813">Transport</keyword>
<keyword evidence="9" id="KW-0653">Protein transport</keyword>
<proteinExistence type="inferred from homology"/>
<dbReference type="InterPro" id="IPR027417">
    <property type="entry name" value="P-loop_NTPase"/>
</dbReference>
<dbReference type="FunFam" id="3.40.50.300:FF:000459">
    <property type="entry name" value="ras-related protein Rab-37 isoform X1"/>
    <property type="match status" value="1"/>
</dbReference>
<evidence type="ECO:0000256" key="8">
    <source>
        <dbReference type="ARBA" id="ARBA00022842"/>
    </source>
</evidence>
<evidence type="ECO:0000256" key="12">
    <source>
        <dbReference type="ARBA" id="ARBA00023289"/>
    </source>
</evidence>
<dbReference type="GO" id="GO:0015031">
    <property type="term" value="P:protein transport"/>
    <property type="evidence" value="ECO:0007669"/>
    <property type="project" value="UniProtKB-KW"/>
</dbReference>
<dbReference type="CDD" id="cd04112">
    <property type="entry name" value="Rab26"/>
    <property type="match status" value="1"/>
</dbReference>
<keyword evidence="15" id="KW-1185">Reference proteome</keyword>
<evidence type="ECO:0000256" key="6">
    <source>
        <dbReference type="ARBA" id="ARBA00022741"/>
    </source>
</evidence>
<keyword evidence="6" id="KW-0547">Nucleotide-binding</keyword>
<comment type="catalytic activity">
    <reaction evidence="13">
        <text>GTP + H2O = GDP + phosphate + H(+)</text>
        <dbReference type="Rhea" id="RHEA:19669"/>
        <dbReference type="ChEBI" id="CHEBI:15377"/>
        <dbReference type="ChEBI" id="CHEBI:15378"/>
        <dbReference type="ChEBI" id="CHEBI:37565"/>
        <dbReference type="ChEBI" id="CHEBI:43474"/>
        <dbReference type="ChEBI" id="CHEBI:58189"/>
        <dbReference type="EC" id="3.6.5.2"/>
    </reaction>
    <physiologicalReaction direction="left-to-right" evidence="13">
        <dbReference type="Rhea" id="RHEA:19670"/>
    </physiologicalReaction>
</comment>
<dbReference type="PROSITE" id="PS51421">
    <property type="entry name" value="RAS"/>
    <property type="match status" value="1"/>
</dbReference>
<dbReference type="SUPFAM" id="SSF52540">
    <property type="entry name" value="P-loop containing nucleoside triphosphate hydrolases"/>
    <property type="match status" value="1"/>
</dbReference>
<evidence type="ECO:0000256" key="7">
    <source>
        <dbReference type="ARBA" id="ARBA00022801"/>
    </source>
</evidence>
<dbReference type="PANTHER" id="PTHR47978">
    <property type="match status" value="1"/>
</dbReference>
<feature type="compositionally biased region" description="Gly residues" evidence="14">
    <location>
        <begin position="151"/>
        <end position="169"/>
    </location>
</feature>
<gene>
    <name evidence="16" type="primary">LOC111601674</name>
</gene>
<keyword evidence="5" id="KW-0479">Metal-binding</keyword>
<keyword evidence="12" id="KW-0636">Prenylation</keyword>
<evidence type="ECO:0000256" key="14">
    <source>
        <dbReference type="SAM" id="MobiDB-lite"/>
    </source>
</evidence>
<dbReference type="SMART" id="SM00176">
    <property type="entry name" value="RAN"/>
    <property type="match status" value="1"/>
</dbReference>
<keyword evidence="10" id="KW-0342">GTP-binding</keyword>
<feature type="region of interest" description="Disordered" evidence="14">
    <location>
        <begin position="148"/>
        <end position="169"/>
    </location>
</feature>
<reference evidence="16" key="1">
    <citation type="submission" date="2025-08" db="UniProtKB">
        <authorList>
            <consortium name="RefSeq"/>
        </authorList>
    </citation>
    <scope>IDENTIFICATION</scope>
    <source>
        <strain evidence="16">15085-1641.00</strain>
        <tissue evidence="16">Whole body</tissue>
    </source>
</reference>
<organism evidence="15 16">
    <name type="scientific">Drosophila hydei</name>
    <name type="common">Fruit fly</name>
    <dbReference type="NCBI Taxonomy" id="7224"/>
    <lineage>
        <taxon>Eukaryota</taxon>
        <taxon>Metazoa</taxon>
        <taxon>Ecdysozoa</taxon>
        <taxon>Arthropoda</taxon>
        <taxon>Hexapoda</taxon>
        <taxon>Insecta</taxon>
        <taxon>Pterygota</taxon>
        <taxon>Neoptera</taxon>
        <taxon>Endopterygota</taxon>
        <taxon>Diptera</taxon>
        <taxon>Brachycera</taxon>
        <taxon>Muscomorpha</taxon>
        <taxon>Ephydroidea</taxon>
        <taxon>Drosophilidae</taxon>
        <taxon>Drosophila</taxon>
    </lineage>
</organism>
<dbReference type="OMA" id="YANTEYS"/>
<evidence type="ECO:0000256" key="5">
    <source>
        <dbReference type="ARBA" id="ARBA00022723"/>
    </source>
</evidence>
<sequence length="414" mass="44952">MRRQQTRYRSDSIAGTSTGATRKASLVTSVSNASPTRRESLVKPTWQHITPGQLPPKTLDKINGIASDDSDDDGYPKRRPSVIVHQRQQSLSQQPLLPEYMSPSQLYRDHLQQQSSSQAQQPSSGNGFSSRFLSSMRINAAAEQQPLLDTGGVGAGGGGGGGGGVGPGGGTEGGAATAVSGNDGAGATLCKSAGRALIRMISSTPGQDEDEDFDIMGKVIMLGDSGVGKTSLLIRFRDGRYVPSYFLSTVGIDFRNKVVVVDGTRVKLQIWDTAGQERFRSVTHAYYRDAHALLLLYDVTNKTTYDNIRAWLGEIREYAQEDVVIVLIGNKADCSSSERQVKREDGERLGREHDVPFMETSAKTGLNVELAFTAVARQLKSRGYEHGDDGKFNVHDFVRDNTKARSVCAQCRNM</sequence>
<comment type="cofactor">
    <cofactor evidence="1">
        <name>Mg(2+)</name>
        <dbReference type="ChEBI" id="CHEBI:18420"/>
    </cofactor>
</comment>
<evidence type="ECO:0000256" key="10">
    <source>
        <dbReference type="ARBA" id="ARBA00023134"/>
    </source>
</evidence>
<feature type="region of interest" description="Disordered" evidence="14">
    <location>
        <begin position="109"/>
        <end position="131"/>
    </location>
</feature>
<feature type="region of interest" description="Disordered" evidence="14">
    <location>
        <begin position="1"/>
        <end position="78"/>
    </location>
</feature>
<dbReference type="SMART" id="SM00175">
    <property type="entry name" value="RAB"/>
    <property type="match status" value="1"/>
</dbReference>
<dbReference type="SMART" id="SM00174">
    <property type="entry name" value="RHO"/>
    <property type="match status" value="1"/>
</dbReference>
<dbReference type="KEGG" id="dhe:111601674"/>
<dbReference type="GeneID" id="111601674"/>
<comment type="similarity">
    <text evidence="2">Belongs to the small GTPase superfamily. Rab family.</text>
</comment>
<dbReference type="Gene3D" id="3.40.50.300">
    <property type="entry name" value="P-loop containing nucleotide triphosphate hydrolases"/>
    <property type="match status" value="1"/>
</dbReference>
<dbReference type="EC" id="3.6.5.2" evidence="3"/>
<protein>
    <recommendedName>
        <fullName evidence="3">small monomeric GTPase</fullName>
        <ecNumber evidence="3">3.6.5.2</ecNumber>
    </recommendedName>
</protein>
<keyword evidence="8" id="KW-0460">Magnesium</keyword>
<dbReference type="OrthoDB" id="9989112at2759"/>
<evidence type="ECO:0000256" key="2">
    <source>
        <dbReference type="ARBA" id="ARBA00006270"/>
    </source>
</evidence>
<dbReference type="InterPro" id="IPR001806">
    <property type="entry name" value="Small_GTPase"/>
</dbReference>
<evidence type="ECO:0000256" key="13">
    <source>
        <dbReference type="ARBA" id="ARBA00047660"/>
    </source>
</evidence>
<keyword evidence="11" id="KW-0449">Lipoprotein</keyword>
<dbReference type="Pfam" id="PF00071">
    <property type="entry name" value="Ras"/>
    <property type="match status" value="1"/>
</dbReference>
<dbReference type="SMART" id="SM00177">
    <property type="entry name" value="ARF"/>
    <property type="match status" value="1"/>
</dbReference>
<evidence type="ECO:0000256" key="1">
    <source>
        <dbReference type="ARBA" id="ARBA00001946"/>
    </source>
</evidence>
<dbReference type="RefSeq" id="XP_023174137.2">
    <property type="nucleotide sequence ID" value="XM_023318369.2"/>
</dbReference>
<dbReference type="SMART" id="SM00173">
    <property type="entry name" value="RAS"/>
    <property type="match status" value="1"/>
</dbReference>
<keyword evidence="7" id="KW-0378">Hydrolase</keyword>
<feature type="compositionally biased region" description="Low complexity" evidence="14">
    <location>
        <begin position="112"/>
        <end position="124"/>
    </location>
</feature>
<evidence type="ECO:0000256" key="3">
    <source>
        <dbReference type="ARBA" id="ARBA00011984"/>
    </source>
</evidence>
<dbReference type="CTD" id="25837"/>
<evidence type="ECO:0000256" key="4">
    <source>
        <dbReference type="ARBA" id="ARBA00022448"/>
    </source>
</evidence>
<dbReference type="NCBIfam" id="TIGR00231">
    <property type="entry name" value="small_GTP"/>
    <property type="match status" value="1"/>
</dbReference>
<dbReference type="AlphaFoldDB" id="A0A6J1MAY7"/>
<evidence type="ECO:0000256" key="9">
    <source>
        <dbReference type="ARBA" id="ARBA00022927"/>
    </source>
</evidence>
<dbReference type="InterPro" id="IPR005225">
    <property type="entry name" value="Small_GTP-bd"/>
</dbReference>
<dbReference type="PROSITE" id="PS51419">
    <property type="entry name" value="RAB"/>
    <property type="match status" value="1"/>
</dbReference>
<evidence type="ECO:0000256" key="11">
    <source>
        <dbReference type="ARBA" id="ARBA00023288"/>
    </source>
</evidence>
<dbReference type="PROSITE" id="PS51420">
    <property type="entry name" value="RHO"/>
    <property type="match status" value="1"/>
</dbReference>
<dbReference type="Proteomes" id="UP000504633">
    <property type="component" value="Unplaced"/>
</dbReference>
<feature type="compositionally biased region" description="Polar residues" evidence="14">
    <location>
        <begin position="13"/>
        <end position="35"/>
    </location>
</feature>
<dbReference type="GO" id="GO:0005525">
    <property type="term" value="F:GTP binding"/>
    <property type="evidence" value="ECO:0007669"/>
    <property type="project" value="UniProtKB-KW"/>
</dbReference>
<dbReference type="GO" id="GO:0046872">
    <property type="term" value="F:metal ion binding"/>
    <property type="evidence" value="ECO:0007669"/>
    <property type="project" value="UniProtKB-KW"/>
</dbReference>
<accession>A0A6J1MAY7</accession>
<name>A0A6J1MAY7_DROHY</name>
<dbReference type="PRINTS" id="PR00449">
    <property type="entry name" value="RASTRNSFRMNG"/>
</dbReference>
<evidence type="ECO:0000313" key="16">
    <source>
        <dbReference type="RefSeq" id="XP_023174137.2"/>
    </source>
</evidence>
<evidence type="ECO:0000313" key="15">
    <source>
        <dbReference type="Proteomes" id="UP000504633"/>
    </source>
</evidence>
<dbReference type="GO" id="GO:0003925">
    <property type="term" value="F:G protein activity"/>
    <property type="evidence" value="ECO:0007669"/>
    <property type="project" value="UniProtKB-EC"/>
</dbReference>